<evidence type="ECO:0000256" key="13">
    <source>
        <dbReference type="ARBA" id="ARBA00023027"/>
    </source>
</evidence>
<evidence type="ECO:0000256" key="3">
    <source>
        <dbReference type="ARBA" id="ARBA00007012"/>
    </source>
</evidence>
<dbReference type="GO" id="GO:0006120">
    <property type="term" value="P:mitochondrial electron transport, NADH to ubiquinone"/>
    <property type="evidence" value="ECO:0007669"/>
    <property type="project" value="InterPro"/>
</dbReference>
<dbReference type="PRINTS" id="PR01436">
    <property type="entry name" value="NADHDHGNASE2"/>
</dbReference>
<feature type="transmembrane region" description="Helical" evidence="18">
    <location>
        <begin position="304"/>
        <end position="322"/>
    </location>
</feature>
<protein>
    <recommendedName>
        <fullName evidence="5 18">NADH-ubiquinone oxidoreductase chain 2</fullName>
        <ecNumber evidence="4 18">7.1.1.2</ecNumber>
    </recommendedName>
</protein>
<keyword evidence="15 18" id="KW-0496">Mitochondrion</keyword>
<evidence type="ECO:0000313" key="20">
    <source>
        <dbReference type="EMBL" id="ANJ04213.1"/>
    </source>
</evidence>
<dbReference type="Pfam" id="PF00361">
    <property type="entry name" value="Proton_antipo_M"/>
    <property type="match status" value="1"/>
</dbReference>
<dbReference type="PANTHER" id="PTHR46552:SF1">
    <property type="entry name" value="NADH-UBIQUINONE OXIDOREDUCTASE CHAIN 2"/>
    <property type="match status" value="1"/>
</dbReference>
<keyword evidence="16 18" id="KW-0472">Membrane</keyword>
<organism evidence="20">
    <name type="scientific">Orchesella cincta</name>
    <name type="common">Springtail</name>
    <name type="synonym">Podura cincta</name>
    <dbReference type="NCBI Taxonomy" id="48709"/>
    <lineage>
        <taxon>Eukaryota</taxon>
        <taxon>Metazoa</taxon>
        <taxon>Ecdysozoa</taxon>
        <taxon>Arthropoda</taxon>
        <taxon>Hexapoda</taxon>
        <taxon>Collembola</taxon>
        <taxon>Entomobryomorpha</taxon>
        <taxon>Entomobryoidea</taxon>
        <taxon>Orchesellidae</taxon>
        <taxon>Orchesellinae</taxon>
        <taxon>Orchesella</taxon>
    </lineage>
</organism>
<keyword evidence="6" id="KW-0813">Transport</keyword>
<dbReference type="EMBL" id="KT985987">
    <property type="protein sequence ID" value="ANJ04213.1"/>
    <property type="molecule type" value="Genomic_DNA"/>
</dbReference>
<geneLocation type="mitochondrion" evidence="20"/>
<feature type="transmembrane region" description="Helical" evidence="18">
    <location>
        <begin position="53"/>
        <end position="73"/>
    </location>
</feature>
<feature type="transmembrane region" description="Helical" evidence="18">
    <location>
        <begin position="226"/>
        <end position="246"/>
    </location>
</feature>
<comment type="subcellular location">
    <subcellularLocation>
        <location evidence="2 18">Mitochondrion inner membrane</location>
        <topology evidence="2 18">Multi-pass membrane protein</topology>
    </subcellularLocation>
</comment>
<feature type="domain" description="NADH:quinone oxidoreductase/Mrp antiporter transmembrane" evidence="19">
    <location>
        <begin position="17"/>
        <end position="274"/>
    </location>
</feature>
<evidence type="ECO:0000259" key="19">
    <source>
        <dbReference type="Pfam" id="PF00361"/>
    </source>
</evidence>
<dbReference type="InterPro" id="IPR050175">
    <property type="entry name" value="Complex_I_Subunit_2"/>
</dbReference>
<keyword evidence="13 18" id="KW-0520">NAD</keyword>
<comment type="function">
    <text evidence="18">Core subunit of the mitochondrial membrane respiratory chain NADH dehydrogenase (Complex I) which catalyzes electron transfer from NADH through the respiratory chain, using ubiquinone as an electron acceptor. Essential for the catalytic activity and assembly of complex I.</text>
</comment>
<feature type="transmembrane region" description="Helical" evidence="18">
    <location>
        <begin position="85"/>
        <end position="105"/>
    </location>
</feature>
<dbReference type="AlphaFoldDB" id="A0A1L2E0Q4"/>
<name>A0A1L2E0Q4_ORCCI</name>
<keyword evidence="7 18" id="KW-0679">Respiratory chain</keyword>
<feature type="transmembrane region" description="Helical" evidence="18">
    <location>
        <begin position="258"/>
        <end position="283"/>
    </location>
</feature>
<feature type="transmembrane region" description="Helical" evidence="18">
    <location>
        <begin position="125"/>
        <end position="150"/>
    </location>
</feature>
<evidence type="ECO:0000256" key="12">
    <source>
        <dbReference type="ARBA" id="ARBA00022989"/>
    </source>
</evidence>
<reference evidence="20" key="1">
    <citation type="submission" date="2015-10" db="EMBL/GenBank/DDBJ databases">
        <title>Draft genome of the ecotoxicological model organism Ochesella cincta.</title>
        <authorList>
            <person name="Faddeeva A."/>
            <person name="Derks M.F.L."/>
            <person name="Anvar Y."/>
            <person name="Kraaijeveld K."/>
            <person name="Smit S."/>
            <person name="Straalen N.V."/>
            <person name="Roelofs D."/>
        </authorList>
    </citation>
    <scope>NUCLEOTIDE SEQUENCE</scope>
</reference>
<keyword evidence="12 18" id="KW-1133">Transmembrane helix</keyword>
<evidence type="ECO:0000256" key="4">
    <source>
        <dbReference type="ARBA" id="ARBA00012944"/>
    </source>
</evidence>
<comment type="catalytic activity">
    <reaction evidence="17 18">
        <text>a ubiquinone + NADH + 5 H(+)(in) = a ubiquinol + NAD(+) + 4 H(+)(out)</text>
        <dbReference type="Rhea" id="RHEA:29091"/>
        <dbReference type="Rhea" id="RHEA-COMP:9565"/>
        <dbReference type="Rhea" id="RHEA-COMP:9566"/>
        <dbReference type="ChEBI" id="CHEBI:15378"/>
        <dbReference type="ChEBI" id="CHEBI:16389"/>
        <dbReference type="ChEBI" id="CHEBI:17976"/>
        <dbReference type="ChEBI" id="CHEBI:57540"/>
        <dbReference type="ChEBI" id="CHEBI:57945"/>
        <dbReference type="EC" id="7.1.1.2"/>
    </reaction>
</comment>
<keyword evidence="8 18" id="KW-0812">Transmembrane</keyword>
<comment type="similarity">
    <text evidence="3 18">Belongs to the complex I subunit 2 family.</text>
</comment>
<keyword evidence="14 18" id="KW-0830">Ubiquinone</keyword>
<evidence type="ECO:0000256" key="6">
    <source>
        <dbReference type="ARBA" id="ARBA00022448"/>
    </source>
</evidence>
<evidence type="ECO:0000256" key="16">
    <source>
        <dbReference type="ARBA" id="ARBA00023136"/>
    </source>
</evidence>
<evidence type="ECO:0000256" key="5">
    <source>
        <dbReference type="ARBA" id="ARBA00021008"/>
    </source>
</evidence>
<evidence type="ECO:0000256" key="11">
    <source>
        <dbReference type="ARBA" id="ARBA00022982"/>
    </source>
</evidence>
<dbReference type="InterPro" id="IPR003917">
    <property type="entry name" value="NADH_UbQ_OxRdtase_chain2"/>
</dbReference>
<evidence type="ECO:0000256" key="7">
    <source>
        <dbReference type="ARBA" id="ARBA00022660"/>
    </source>
</evidence>
<accession>A0A1L2E0Q4</accession>
<dbReference type="GO" id="GO:0005743">
    <property type="term" value="C:mitochondrial inner membrane"/>
    <property type="evidence" value="ECO:0007669"/>
    <property type="project" value="UniProtKB-SubCell"/>
</dbReference>
<dbReference type="InterPro" id="IPR001750">
    <property type="entry name" value="ND/Mrp_TM"/>
</dbReference>
<keyword evidence="11 18" id="KW-0249">Electron transport</keyword>
<evidence type="ECO:0000256" key="15">
    <source>
        <dbReference type="ARBA" id="ARBA00023128"/>
    </source>
</evidence>
<evidence type="ECO:0000256" key="8">
    <source>
        <dbReference type="ARBA" id="ARBA00022692"/>
    </source>
</evidence>
<keyword evidence="9 18" id="KW-0999">Mitochondrion inner membrane</keyword>
<evidence type="ECO:0000256" key="1">
    <source>
        <dbReference type="ARBA" id="ARBA00003257"/>
    </source>
</evidence>
<dbReference type="PANTHER" id="PTHR46552">
    <property type="entry name" value="NADH-UBIQUINONE OXIDOREDUCTASE CHAIN 2"/>
    <property type="match status" value="1"/>
</dbReference>
<gene>
    <name evidence="20" type="primary">nad2</name>
</gene>
<evidence type="ECO:0000256" key="10">
    <source>
        <dbReference type="ARBA" id="ARBA00022967"/>
    </source>
</evidence>
<proteinExistence type="inferred from homology"/>
<sequence length="323" mass="36931">MLFMLTLISGTLICVSSSSWFTAWLGLEINLMSMIPLMLIKLSKENTETSIKYFLSQAFASLILILSVMTNFTSNEMMNLESSEFFLMTAMMIKLGAVPFHLWFPQVIELTEWPQCLILFTWQKIAPFVLLSCVMSKMLLMFSFMSALIGGISGINQTKIKLILTYSSISHLGWMMAASYLSMNFWAIYFMVYSILSFMIINSLMKSSKINFITEMNIWSTSKSTKIFFIMNMLSLGGLPPLLGFMSKLLVIKLMIQFKMIFLIVNLVLSSLISLYFYCRVIYAAMMINSDKTILNIMKSKMNPLFITLSISMNILIPLFMLL</sequence>
<evidence type="ECO:0000256" key="17">
    <source>
        <dbReference type="ARBA" id="ARBA00049551"/>
    </source>
</evidence>
<evidence type="ECO:0000256" key="14">
    <source>
        <dbReference type="ARBA" id="ARBA00023075"/>
    </source>
</evidence>
<evidence type="ECO:0000256" key="2">
    <source>
        <dbReference type="ARBA" id="ARBA00004448"/>
    </source>
</evidence>
<keyword evidence="10 18" id="KW-1278">Translocase</keyword>
<feature type="transmembrane region" description="Helical" evidence="18">
    <location>
        <begin position="186"/>
        <end position="205"/>
    </location>
</feature>
<evidence type="ECO:0000256" key="9">
    <source>
        <dbReference type="ARBA" id="ARBA00022792"/>
    </source>
</evidence>
<dbReference type="EC" id="7.1.1.2" evidence="4 18"/>
<dbReference type="GO" id="GO:0008137">
    <property type="term" value="F:NADH dehydrogenase (ubiquinone) activity"/>
    <property type="evidence" value="ECO:0007669"/>
    <property type="project" value="UniProtKB-EC"/>
</dbReference>
<comment type="function">
    <text evidence="1">Core subunit of the mitochondrial membrane respiratory chain NADH dehydrogenase (Complex I) that is believed to belong to the minimal assembly required for catalysis. Complex I functions in the transfer of electrons from NADH to the respiratory chain. The immediate electron acceptor for the enzyme is believed to be ubiquinone.</text>
</comment>
<evidence type="ECO:0000256" key="18">
    <source>
        <dbReference type="RuleBase" id="RU003403"/>
    </source>
</evidence>